<dbReference type="SMART" id="SM00530">
    <property type="entry name" value="HTH_XRE"/>
    <property type="match status" value="1"/>
</dbReference>
<sequence length="73" mass="8032">MFKKKEAVFTSALQVICADKWITSQQLADAVGVSKKTVVRIGDGKYKPSLELAYKIADALDCRVEEVFPKVGV</sequence>
<accession>A0ABS3GUJ7</accession>
<dbReference type="InterPro" id="IPR001387">
    <property type="entry name" value="Cro/C1-type_HTH"/>
</dbReference>
<dbReference type="InterPro" id="IPR010982">
    <property type="entry name" value="Lambda_DNA-bd_dom_sf"/>
</dbReference>
<evidence type="ECO:0000313" key="3">
    <source>
        <dbReference type="Proteomes" id="UP000664632"/>
    </source>
</evidence>
<evidence type="ECO:0000313" key="2">
    <source>
        <dbReference type="EMBL" id="MBO0438931.1"/>
    </source>
</evidence>
<keyword evidence="3" id="KW-1185">Reference proteome</keyword>
<evidence type="ECO:0000259" key="1">
    <source>
        <dbReference type="PROSITE" id="PS50943"/>
    </source>
</evidence>
<dbReference type="RefSeq" id="WP_207111044.1">
    <property type="nucleotide sequence ID" value="NZ_JAFLWD010000003.1"/>
</dbReference>
<gene>
    <name evidence="2" type="ORF">JZO69_00965</name>
</gene>
<dbReference type="CDD" id="cd00093">
    <property type="entry name" value="HTH_XRE"/>
    <property type="match status" value="1"/>
</dbReference>
<organism evidence="2 3">
    <name type="scientific">Candidatus Enterococcus ikei</name>
    <dbReference type="NCBI Taxonomy" id="2815326"/>
    <lineage>
        <taxon>Bacteria</taxon>
        <taxon>Bacillati</taxon>
        <taxon>Bacillota</taxon>
        <taxon>Bacilli</taxon>
        <taxon>Lactobacillales</taxon>
        <taxon>Enterococcaceae</taxon>
        <taxon>Enterococcus</taxon>
    </lineage>
</organism>
<proteinExistence type="predicted"/>
<dbReference type="Gene3D" id="1.10.260.40">
    <property type="entry name" value="lambda repressor-like DNA-binding domains"/>
    <property type="match status" value="1"/>
</dbReference>
<dbReference type="SUPFAM" id="SSF47413">
    <property type="entry name" value="lambda repressor-like DNA-binding domains"/>
    <property type="match status" value="1"/>
</dbReference>
<comment type="caution">
    <text evidence="2">The sequence shown here is derived from an EMBL/GenBank/DDBJ whole genome shotgun (WGS) entry which is preliminary data.</text>
</comment>
<protein>
    <submittedName>
        <fullName evidence="2">Helix-turn-helix domain-containing protein</fullName>
    </submittedName>
</protein>
<feature type="domain" description="HTH cro/C1-type" evidence="1">
    <location>
        <begin position="22"/>
        <end position="67"/>
    </location>
</feature>
<dbReference type="EMBL" id="JAFLWD010000003">
    <property type="protein sequence ID" value="MBO0438931.1"/>
    <property type="molecule type" value="Genomic_DNA"/>
</dbReference>
<dbReference type="Pfam" id="PF13443">
    <property type="entry name" value="HTH_26"/>
    <property type="match status" value="1"/>
</dbReference>
<reference evidence="2 3" key="1">
    <citation type="submission" date="2021-03" db="EMBL/GenBank/DDBJ databases">
        <title>Enterococcal diversity collection.</title>
        <authorList>
            <person name="Gilmore M.S."/>
            <person name="Schwartzman J."/>
            <person name="Van Tyne D."/>
            <person name="Martin M."/>
            <person name="Earl A.M."/>
            <person name="Manson A.L."/>
            <person name="Straub T."/>
            <person name="Salamzade R."/>
            <person name="Saavedra J."/>
            <person name="Lebreton F."/>
            <person name="Prichula J."/>
            <person name="Schaufler K."/>
            <person name="Gaca A."/>
            <person name="Sgardioli B."/>
            <person name="Wagenaar J."/>
            <person name="Strong T."/>
        </authorList>
    </citation>
    <scope>NUCLEOTIDE SEQUENCE [LARGE SCALE GENOMIC DNA]</scope>
    <source>
        <strain evidence="2 3">DIV0869a</strain>
    </source>
</reference>
<dbReference type="PROSITE" id="PS50943">
    <property type="entry name" value="HTH_CROC1"/>
    <property type="match status" value="1"/>
</dbReference>
<dbReference type="Proteomes" id="UP000664632">
    <property type="component" value="Unassembled WGS sequence"/>
</dbReference>
<name>A0ABS3GUJ7_9ENTE</name>